<dbReference type="PROSITE" id="PS00572">
    <property type="entry name" value="GLYCOSYL_HYDROL_F1_1"/>
    <property type="match status" value="1"/>
</dbReference>
<comment type="similarity">
    <text evidence="1 5">Belongs to the glycosyl hydrolase 1 family.</text>
</comment>
<evidence type="ECO:0000256" key="3">
    <source>
        <dbReference type="ARBA" id="ARBA00023295"/>
    </source>
</evidence>
<dbReference type="GO" id="GO:0005975">
    <property type="term" value="P:carbohydrate metabolic process"/>
    <property type="evidence" value="ECO:0007669"/>
    <property type="project" value="InterPro"/>
</dbReference>
<organism evidence="7">
    <name type="scientific">candidate division WWE3 bacterium</name>
    <dbReference type="NCBI Taxonomy" id="2053526"/>
    <lineage>
        <taxon>Bacteria</taxon>
        <taxon>Katanobacteria</taxon>
    </lineage>
</organism>
<protein>
    <submittedName>
        <fullName evidence="7">Glycoside hydrolase family 1 protein</fullName>
    </submittedName>
</protein>
<dbReference type="PANTHER" id="PTHR10353:SF209">
    <property type="entry name" value="GALACTOLIPID GALACTOSYLTRANSFERASE SFR2, CHLOROPLASTIC"/>
    <property type="match status" value="1"/>
</dbReference>
<dbReference type="PANTHER" id="PTHR10353">
    <property type="entry name" value="GLYCOSYL HYDROLASE"/>
    <property type="match status" value="1"/>
</dbReference>
<evidence type="ECO:0000256" key="2">
    <source>
        <dbReference type="ARBA" id="ARBA00022801"/>
    </source>
</evidence>
<reference evidence="7" key="1">
    <citation type="journal article" date="2020" name="mSystems">
        <title>Genome- and Community-Level Interaction Insights into Carbon Utilization and Element Cycling Functions of Hydrothermarchaeota in Hydrothermal Sediment.</title>
        <authorList>
            <person name="Zhou Z."/>
            <person name="Liu Y."/>
            <person name="Xu W."/>
            <person name="Pan J."/>
            <person name="Luo Z.H."/>
            <person name="Li M."/>
        </authorList>
    </citation>
    <scope>NUCLEOTIDE SEQUENCE [LARGE SCALE GENOMIC DNA]</scope>
    <source>
        <strain evidence="7">HyVt-365</strain>
    </source>
</reference>
<feature type="active site" description="Nucleophile" evidence="4">
    <location>
        <position position="290"/>
    </location>
</feature>
<name>A0A7C1SXQ8_UNCKA</name>
<dbReference type="PROSITE" id="PS00653">
    <property type="entry name" value="GLYCOSYL_HYDROL_F1_2"/>
    <property type="match status" value="1"/>
</dbReference>
<proteinExistence type="inferred from homology"/>
<accession>A0A7C1SXQ8</accession>
<keyword evidence="2 6" id="KW-0378">Hydrolase</keyword>
<dbReference type="Gene3D" id="3.20.20.80">
    <property type="entry name" value="Glycosidases"/>
    <property type="match status" value="2"/>
</dbReference>
<dbReference type="InterPro" id="IPR001360">
    <property type="entry name" value="Glyco_hydro_1"/>
</dbReference>
<dbReference type="Pfam" id="PF00232">
    <property type="entry name" value="Glyco_hydro_1"/>
    <property type="match status" value="2"/>
</dbReference>
<dbReference type="PRINTS" id="PR00131">
    <property type="entry name" value="GLHYDRLASE1"/>
</dbReference>
<dbReference type="Proteomes" id="UP000885744">
    <property type="component" value="Unassembled WGS sequence"/>
</dbReference>
<evidence type="ECO:0000256" key="4">
    <source>
        <dbReference type="PROSITE-ProRule" id="PRU10055"/>
    </source>
</evidence>
<sequence>MVSLEGKISKKFPRKFLWGSATSAYQVEGGNSNSDWEQWEVKAGRACDHYNRFEEDFDIAKSLNQNAHRLSIEWARIEPEKGKFDDKEIEHYRQVLKALKKRKIKPLVTLHHFTNPVWVAERGGWENKDTISYFESYVRFVVTQLGDLCDFWITINEPAVYVSAGYLYGRWPPQYKDPLKAYLVARHLIKAHQVAYRIIHKIQPKAKVGMAYVLGHLRSPVPFDPLSYIEKLFIKGAKWQDFIGINYYRAVGITQDLPKNDIGWSIYPHGLYENLMSLKEEFDLPIYITENGIADADDDQRADFIADHLAATLYAIRDGVDVRGYFYWSLLDNFEWAYGFGPRFGLVEVDYETMERKVRPSAQVYSRIAKKNSLKVS</sequence>
<keyword evidence="3 6" id="KW-0326">Glycosidase</keyword>
<dbReference type="SUPFAM" id="SSF51445">
    <property type="entry name" value="(Trans)glycosidases"/>
    <property type="match status" value="1"/>
</dbReference>
<evidence type="ECO:0000313" key="7">
    <source>
        <dbReference type="EMBL" id="HEB13941.1"/>
    </source>
</evidence>
<dbReference type="GO" id="GO:0008422">
    <property type="term" value="F:beta-glucosidase activity"/>
    <property type="evidence" value="ECO:0007669"/>
    <property type="project" value="TreeGrafter"/>
</dbReference>
<evidence type="ECO:0000256" key="6">
    <source>
        <dbReference type="RuleBase" id="RU004468"/>
    </source>
</evidence>
<dbReference type="EMBL" id="DRHH01000034">
    <property type="protein sequence ID" value="HEB13941.1"/>
    <property type="molecule type" value="Genomic_DNA"/>
</dbReference>
<dbReference type="InterPro" id="IPR017853">
    <property type="entry name" value="GH"/>
</dbReference>
<evidence type="ECO:0000256" key="5">
    <source>
        <dbReference type="RuleBase" id="RU003690"/>
    </source>
</evidence>
<dbReference type="AlphaFoldDB" id="A0A7C1SXQ8"/>
<evidence type="ECO:0000256" key="1">
    <source>
        <dbReference type="ARBA" id="ARBA00010838"/>
    </source>
</evidence>
<comment type="caution">
    <text evidence="7">The sequence shown here is derived from an EMBL/GenBank/DDBJ whole genome shotgun (WGS) entry which is preliminary data.</text>
</comment>
<dbReference type="InterPro" id="IPR018120">
    <property type="entry name" value="Glyco_hydro_1_AS"/>
</dbReference>
<gene>
    <name evidence="7" type="ORF">ENI09_00820</name>
</gene>
<dbReference type="InterPro" id="IPR033132">
    <property type="entry name" value="GH_1_N_CS"/>
</dbReference>